<gene>
    <name evidence="2" type="ORF">HNQ08_001550</name>
</gene>
<dbReference type="AlphaFoldDB" id="A0A7W8JT53"/>
<evidence type="ECO:0000313" key="2">
    <source>
        <dbReference type="EMBL" id="MBB5362455.1"/>
    </source>
</evidence>
<dbReference type="Gene3D" id="3.60.15.10">
    <property type="entry name" value="Ribonuclease Z/Hydroxyacylglutathione hydrolase-like"/>
    <property type="match status" value="1"/>
</dbReference>
<dbReference type="SUPFAM" id="SSF56281">
    <property type="entry name" value="Metallo-hydrolase/oxidoreductase"/>
    <property type="match status" value="1"/>
</dbReference>
<dbReference type="InterPro" id="IPR050855">
    <property type="entry name" value="NDM-1-like"/>
</dbReference>
<accession>A0A7W8JT53</accession>
<reference evidence="2 3" key="1">
    <citation type="submission" date="2020-08" db="EMBL/GenBank/DDBJ databases">
        <title>Genomic Encyclopedia of Type Strains, Phase IV (KMG-IV): sequencing the most valuable type-strain genomes for metagenomic binning, comparative biology and taxonomic classification.</title>
        <authorList>
            <person name="Goeker M."/>
        </authorList>
    </citation>
    <scope>NUCLEOTIDE SEQUENCE [LARGE SCALE GENOMIC DNA]</scope>
    <source>
        <strain evidence="2 3">DSM 27939</strain>
    </source>
</reference>
<dbReference type="RefSeq" id="WP_184129387.1">
    <property type="nucleotide sequence ID" value="NZ_JACHFL010000003.1"/>
</dbReference>
<dbReference type="CDD" id="cd16282">
    <property type="entry name" value="metallo-hydrolase-like_MBL-fold"/>
    <property type="match status" value="1"/>
</dbReference>
<keyword evidence="3" id="KW-1185">Reference proteome</keyword>
<name>A0A7W8JT53_9DEIO</name>
<dbReference type="Proteomes" id="UP000552709">
    <property type="component" value="Unassembled WGS sequence"/>
</dbReference>
<dbReference type="EMBL" id="JACHFL010000003">
    <property type="protein sequence ID" value="MBB5362455.1"/>
    <property type="molecule type" value="Genomic_DNA"/>
</dbReference>
<proteinExistence type="predicted"/>
<dbReference type="PANTHER" id="PTHR42951:SF4">
    <property type="entry name" value="ACYL-COENZYME A THIOESTERASE MBLAC2"/>
    <property type="match status" value="1"/>
</dbReference>
<protein>
    <submittedName>
        <fullName evidence="2">Glyoxylase-like metal-dependent hydrolase (Beta-lactamase superfamily II)</fullName>
    </submittedName>
</protein>
<dbReference type="InterPro" id="IPR001279">
    <property type="entry name" value="Metallo-B-lactamas"/>
</dbReference>
<comment type="caution">
    <text evidence="2">The sequence shown here is derived from an EMBL/GenBank/DDBJ whole genome shotgun (WGS) entry which is preliminary data.</text>
</comment>
<dbReference type="SMART" id="SM00849">
    <property type="entry name" value="Lactamase_B"/>
    <property type="match status" value="1"/>
</dbReference>
<evidence type="ECO:0000259" key="1">
    <source>
        <dbReference type="SMART" id="SM00849"/>
    </source>
</evidence>
<dbReference type="InterPro" id="IPR036866">
    <property type="entry name" value="RibonucZ/Hydroxyglut_hydro"/>
</dbReference>
<evidence type="ECO:0000313" key="3">
    <source>
        <dbReference type="Proteomes" id="UP000552709"/>
    </source>
</evidence>
<dbReference type="PANTHER" id="PTHR42951">
    <property type="entry name" value="METALLO-BETA-LACTAMASE DOMAIN-CONTAINING"/>
    <property type="match status" value="1"/>
</dbReference>
<keyword evidence="2" id="KW-0378">Hydrolase</keyword>
<sequence length="300" mass="33073">MVSPRPPTHVQQLRHPEVDPRIRWFRAGEEVDTFAVVTARFLIFVDTMATPALMRQVIEAVRPDVAGRTVLVLNTHADWDHVYGNRLFAPEGDLPGLLIGSEATRDRLRSAPALDRLRQQQAQDARFADVTLVAPDLTFPERLTLHGGDLTLDVLPTPGHTPDHVSIWIPELSTVLAGDAAEHPFPQVRGGAQLAVTRASLERLQALQPRVVLPCHGGTTTPELLTRNLEHFEFLRAQLGQLSSPADWLRRPLEAGELTGASYSQALARLGERPGSVPAFYQDFHTDALHATLEDLAGLH</sequence>
<dbReference type="GO" id="GO:0016787">
    <property type="term" value="F:hydrolase activity"/>
    <property type="evidence" value="ECO:0007669"/>
    <property type="project" value="UniProtKB-KW"/>
</dbReference>
<dbReference type="Pfam" id="PF00753">
    <property type="entry name" value="Lactamase_B"/>
    <property type="match status" value="1"/>
</dbReference>
<organism evidence="2 3">
    <name type="scientific">Deinococcus humi</name>
    <dbReference type="NCBI Taxonomy" id="662880"/>
    <lineage>
        <taxon>Bacteria</taxon>
        <taxon>Thermotogati</taxon>
        <taxon>Deinococcota</taxon>
        <taxon>Deinococci</taxon>
        <taxon>Deinococcales</taxon>
        <taxon>Deinococcaceae</taxon>
        <taxon>Deinococcus</taxon>
    </lineage>
</organism>
<feature type="domain" description="Metallo-beta-lactamase" evidence="1">
    <location>
        <begin position="30"/>
        <end position="216"/>
    </location>
</feature>